<comment type="similarity">
    <text evidence="2">Belongs to the GerABKC lipoprotein family.</text>
</comment>
<gene>
    <name evidence="11" type="ORF">ACFSFW_23095</name>
</gene>
<evidence type="ECO:0000256" key="7">
    <source>
        <dbReference type="ARBA" id="ARBA00023288"/>
    </source>
</evidence>
<dbReference type="InterPro" id="IPR038501">
    <property type="entry name" value="Spore_GerAC_C_sf"/>
</dbReference>
<dbReference type="Pfam" id="PF05504">
    <property type="entry name" value="Spore_GerAC"/>
    <property type="match status" value="1"/>
</dbReference>
<proteinExistence type="inferred from homology"/>
<keyword evidence="12" id="KW-1185">Reference proteome</keyword>
<evidence type="ECO:0000256" key="2">
    <source>
        <dbReference type="ARBA" id="ARBA00007886"/>
    </source>
</evidence>
<dbReference type="RefSeq" id="WP_388041887.1">
    <property type="nucleotide sequence ID" value="NZ_JBHUEK010000034.1"/>
</dbReference>
<dbReference type="PANTHER" id="PTHR35789:SF1">
    <property type="entry name" value="SPORE GERMINATION PROTEIN B3"/>
    <property type="match status" value="1"/>
</dbReference>
<keyword evidence="5" id="KW-0472">Membrane</keyword>
<protein>
    <submittedName>
        <fullName evidence="11">Ger(X)C family spore germination protein</fullName>
    </submittedName>
</protein>
<evidence type="ECO:0000256" key="5">
    <source>
        <dbReference type="ARBA" id="ARBA00023136"/>
    </source>
</evidence>
<evidence type="ECO:0000256" key="8">
    <source>
        <dbReference type="SAM" id="Coils"/>
    </source>
</evidence>
<dbReference type="InterPro" id="IPR057336">
    <property type="entry name" value="GerAC_N"/>
</dbReference>
<evidence type="ECO:0000313" key="12">
    <source>
        <dbReference type="Proteomes" id="UP001597227"/>
    </source>
</evidence>
<dbReference type="EMBL" id="JBHUEK010000034">
    <property type="protein sequence ID" value="MFD1781538.1"/>
    <property type="molecule type" value="Genomic_DNA"/>
</dbReference>
<evidence type="ECO:0000313" key="11">
    <source>
        <dbReference type="EMBL" id="MFD1781538.1"/>
    </source>
</evidence>
<organism evidence="11 12">
    <name type="scientific">Fredinandcohnia salidurans</name>
    <dbReference type="NCBI Taxonomy" id="2595041"/>
    <lineage>
        <taxon>Bacteria</taxon>
        <taxon>Bacillati</taxon>
        <taxon>Bacillota</taxon>
        <taxon>Bacilli</taxon>
        <taxon>Bacillales</taxon>
        <taxon>Bacillaceae</taxon>
        <taxon>Fredinandcohnia</taxon>
    </lineage>
</organism>
<accession>A0ABW4MVG9</accession>
<dbReference type="Gene3D" id="3.30.300.210">
    <property type="entry name" value="Nutrient germinant receptor protein C, domain 3"/>
    <property type="match status" value="1"/>
</dbReference>
<dbReference type="Pfam" id="PF25198">
    <property type="entry name" value="Spore_GerAC_N"/>
    <property type="match status" value="1"/>
</dbReference>
<comment type="subcellular location">
    <subcellularLocation>
        <location evidence="1">Membrane</location>
        <topology evidence="1">Lipid-anchor</topology>
    </subcellularLocation>
</comment>
<keyword evidence="6" id="KW-0564">Palmitate</keyword>
<keyword evidence="8" id="KW-0175">Coiled coil</keyword>
<keyword evidence="3" id="KW-0309">Germination</keyword>
<comment type="caution">
    <text evidence="11">The sequence shown here is derived from an EMBL/GenBank/DDBJ whole genome shotgun (WGS) entry which is preliminary data.</text>
</comment>
<evidence type="ECO:0000259" key="9">
    <source>
        <dbReference type="Pfam" id="PF05504"/>
    </source>
</evidence>
<keyword evidence="7" id="KW-0449">Lipoprotein</keyword>
<feature type="domain" description="Spore germination GerAC-like C-terminal" evidence="9">
    <location>
        <begin position="227"/>
        <end position="392"/>
    </location>
</feature>
<dbReference type="InterPro" id="IPR008844">
    <property type="entry name" value="Spore_GerAC-like"/>
</dbReference>
<evidence type="ECO:0000256" key="3">
    <source>
        <dbReference type="ARBA" id="ARBA00022544"/>
    </source>
</evidence>
<name>A0ABW4MVG9_9BACI</name>
<feature type="domain" description="Spore germination protein N-terminal" evidence="10">
    <location>
        <begin position="23"/>
        <end position="199"/>
    </location>
</feature>
<reference evidence="12" key="1">
    <citation type="journal article" date="2019" name="Int. J. Syst. Evol. Microbiol.">
        <title>The Global Catalogue of Microorganisms (GCM) 10K type strain sequencing project: providing services to taxonomists for standard genome sequencing and annotation.</title>
        <authorList>
            <consortium name="The Broad Institute Genomics Platform"/>
            <consortium name="The Broad Institute Genome Sequencing Center for Infectious Disease"/>
            <person name="Wu L."/>
            <person name="Ma J."/>
        </authorList>
    </citation>
    <scope>NUCLEOTIDE SEQUENCE [LARGE SCALE GENOMIC DNA]</scope>
    <source>
        <strain evidence="12">CCUG 15531</strain>
    </source>
</reference>
<dbReference type="PANTHER" id="PTHR35789">
    <property type="entry name" value="SPORE GERMINATION PROTEIN B3"/>
    <property type="match status" value="1"/>
</dbReference>
<keyword evidence="4" id="KW-0732">Signal</keyword>
<dbReference type="NCBIfam" id="TIGR02887">
    <property type="entry name" value="spore_ger_x_C"/>
    <property type="match status" value="1"/>
</dbReference>
<evidence type="ECO:0000259" key="10">
    <source>
        <dbReference type="Pfam" id="PF25198"/>
    </source>
</evidence>
<feature type="coiled-coil region" evidence="8">
    <location>
        <begin position="320"/>
        <end position="347"/>
    </location>
</feature>
<sequence length="407" mass="45698">MNKGFVLVILFLGLILLSGCWSKKELTDIAIISAFGIDKNDKGQYVGTIQVINPGNVTGGQQDGGSSFGPPVNVYTETGNNLTEVSRKFSTSISRRLYYAHTNLVVVGERLAREDGILHLFDAMDRDPEFRITSEVIIAQDMEARDIVRTITPIDKIPSNKVIKTLKSTEKNWGTHLRANMKDVLNSLVSEGKEPLLTGFRIKGEVDQAMKLANIEETTPKAVLEADGIALFRDGKLVDWLQGNTARGTIWILDKIEKTDVNIDWQGYEEAIAFEVIRQKTKILPIIQNEEPLITVDVSVEGDIGEVEVPIDLTDPLLIVKIEKAAEKEIKKEIQEAINQAQKNKTDVFGFGEAIQRSDPNLWRKLKSDWNSVYFPELIVDVKVEAFVRRTGLRTKSYLTEIKEDRK</sequence>
<dbReference type="InterPro" id="IPR046953">
    <property type="entry name" value="Spore_GerAC-like_C"/>
</dbReference>
<evidence type="ECO:0000256" key="1">
    <source>
        <dbReference type="ARBA" id="ARBA00004635"/>
    </source>
</evidence>
<evidence type="ECO:0000256" key="6">
    <source>
        <dbReference type="ARBA" id="ARBA00023139"/>
    </source>
</evidence>
<dbReference type="Proteomes" id="UP001597227">
    <property type="component" value="Unassembled WGS sequence"/>
</dbReference>
<dbReference type="PROSITE" id="PS51257">
    <property type="entry name" value="PROKAR_LIPOPROTEIN"/>
    <property type="match status" value="1"/>
</dbReference>
<evidence type="ECO:0000256" key="4">
    <source>
        <dbReference type="ARBA" id="ARBA00022729"/>
    </source>
</evidence>